<comment type="caution">
    <text evidence="2">The sequence shown here is derived from an EMBL/GenBank/DDBJ whole genome shotgun (WGS) entry which is preliminary data.</text>
</comment>
<keyword evidence="3" id="KW-1185">Reference proteome</keyword>
<dbReference type="InterPro" id="IPR011032">
    <property type="entry name" value="GroES-like_sf"/>
</dbReference>
<dbReference type="EMBL" id="SPNV01000062">
    <property type="protein sequence ID" value="KAF5862909.1"/>
    <property type="molecule type" value="Genomic_DNA"/>
</dbReference>
<dbReference type="PANTHER" id="PTHR43677:SF4">
    <property type="entry name" value="QUINONE OXIDOREDUCTASE-LIKE PROTEIN 2"/>
    <property type="match status" value="1"/>
</dbReference>
<proteinExistence type="predicted"/>
<dbReference type="AlphaFoldDB" id="A0A8H6AA14"/>
<dbReference type="InterPro" id="IPR013154">
    <property type="entry name" value="ADH-like_N"/>
</dbReference>
<accession>A0A8H6AA14</accession>
<dbReference type="GO" id="GO:0016491">
    <property type="term" value="F:oxidoreductase activity"/>
    <property type="evidence" value="ECO:0007669"/>
    <property type="project" value="TreeGrafter"/>
</dbReference>
<evidence type="ECO:0000313" key="3">
    <source>
        <dbReference type="Proteomes" id="UP000541154"/>
    </source>
</evidence>
<dbReference type="Gene3D" id="3.90.180.10">
    <property type="entry name" value="Medium-chain alcohol dehydrogenases, catalytic domain"/>
    <property type="match status" value="1"/>
</dbReference>
<dbReference type="Proteomes" id="UP000541154">
    <property type="component" value="Unassembled WGS sequence"/>
</dbReference>
<feature type="domain" description="Alcohol dehydrogenase-like N-terminal" evidence="1">
    <location>
        <begin position="100"/>
        <end position="154"/>
    </location>
</feature>
<dbReference type="Pfam" id="PF08240">
    <property type="entry name" value="ADH_N"/>
    <property type="match status" value="1"/>
</dbReference>
<evidence type="ECO:0000313" key="2">
    <source>
        <dbReference type="EMBL" id="KAF5862909.1"/>
    </source>
</evidence>
<sequence length="189" mass="20983">MRTARQELDKDIVTVELDRFDAKSAPALAQVVNKMYDRDIQRVDVFPGYEYAISEGLLHVSSHYWATVNFVTPRFNEGVPKKLSLGALGPDEIELDVKYVKYVGLNFIDITISLGVVGDGSQLGLKCTGIVRRVGSAVEHVKPGDKALAFSCGSFRTRIIISERICFKIDEKYSLESAITIPYAYTTAI</sequence>
<reference evidence="2 3" key="1">
    <citation type="submission" date="2019-04" db="EMBL/GenBank/DDBJ databases">
        <title>Aspergillus burnettii sp. nov., novel species from soil in southeast Queensland.</title>
        <authorList>
            <person name="Gilchrist C.L.M."/>
            <person name="Pitt J.I."/>
            <person name="Lange L."/>
            <person name="Lacey H.J."/>
            <person name="Vuong D."/>
            <person name="Midgley D.J."/>
            <person name="Greenfield P."/>
            <person name="Bradbury M."/>
            <person name="Lacey E."/>
            <person name="Busk P.K."/>
            <person name="Pilgaard B."/>
            <person name="Chooi Y.H."/>
            <person name="Piggott A.M."/>
        </authorList>
    </citation>
    <scope>NUCLEOTIDE SEQUENCE [LARGE SCALE GENOMIC DNA]</scope>
    <source>
        <strain evidence="2 3">FRR 5400</strain>
    </source>
</reference>
<organism evidence="2 3">
    <name type="scientific">Petromyces alliaceus</name>
    <name type="common">Aspergillus alliaceus</name>
    <dbReference type="NCBI Taxonomy" id="209559"/>
    <lineage>
        <taxon>Eukaryota</taxon>
        <taxon>Fungi</taxon>
        <taxon>Dikarya</taxon>
        <taxon>Ascomycota</taxon>
        <taxon>Pezizomycotina</taxon>
        <taxon>Eurotiomycetes</taxon>
        <taxon>Eurotiomycetidae</taxon>
        <taxon>Eurotiales</taxon>
        <taxon>Aspergillaceae</taxon>
        <taxon>Aspergillus</taxon>
        <taxon>Aspergillus subgen. Circumdati</taxon>
    </lineage>
</organism>
<name>A0A8H6AA14_PETAA</name>
<dbReference type="InterPro" id="IPR051397">
    <property type="entry name" value="Zn-ADH-like_protein"/>
</dbReference>
<evidence type="ECO:0000259" key="1">
    <source>
        <dbReference type="Pfam" id="PF08240"/>
    </source>
</evidence>
<dbReference type="SUPFAM" id="SSF50129">
    <property type="entry name" value="GroES-like"/>
    <property type="match status" value="1"/>
</dbReference>
<protein>
    <recommendedName>
        <fullName evidence="1">Alcohol dehydrogenase-like N-terminal domain-containing protein</fullName>
    </recommendedName>
</protein>
<dbReference type="PANTHER" id="PTHR43677">
    <property type="entry name" value="SHORT-CHAIN DEHYDROGENASE/REDUCTASE"/>
    <property type="match status" value="1"/>
</dbReference>
<gene>
    <name evidence="2" type="ORF">ETB97_010950</name>
</gene>